<dbReference type="InterPro" id="IPR024952">
    <property type="entry name" value="LPP20-like_dom"/>
</dbReference>
<sequence length="183" mass="20495">MTLRWRFLPVLLAMMLVGCATGGRPDTSDEFEPIVVQVSGFGVYGQAQQGRSNPKQRLMALRASKLDAYRNLAERVYGTVIYGHSTVDEFVLRDDSFRAYVDSYIRGARTLSVNEHPGGVVETVMELKLEPRFLKCASEVADDQVRDVCAIPMPSHYEPKKDVAINKANEAEGQKVDSLYYLD</sequence>
<evidence type="ECO:0000256" key="1">
    <source>
        <dbReference type="SAM" id="SignalP"/>
    </source>
</evidence>
<gene>
    <name evidence="3" type="ORF">DOQ08_01690</name>
</gene>
<feature type="chain" id="PRO_5018073941" description="Lipoprotein LPP20-like domain-containing protein" evidence="1">
    <location>
        <begin position="23"/>
        <end position="183"/>
    </location>
</feature>
<dbReference type="OrthoDB" id="7348506at2"/>
<reference evidence="3 4" key="1">
    <citation type="submission" date="2018-08" db="EMBL/GenBank/DDBJ databases">
        <title>Whole Genome Sequence of the Moderate Halophilic Marine Bacterium Marinobacter litoralis Sw-45.</title>
        <authorList>
            <person name="Musa H."/>
        </authorList>
    </citation>
    <scope>NUCLEOTIDE SEQUENCE [LARGE SCALE GENOMIC DNA]</scope>
    <source>
        <strain evidence="3 4">Sw-45</strain>
    </source>
</reference>
<feature type="signal peptide" evidence="1">
    <location>
        <begin position="1"/>
        <end position="22"/>
    </location>
</feature>
<comment type="caution">
    <text evidence="3">The sequence shown here is derived from an EMBL/GenBank/DDBJ whole genome shotgun (WGS) entry which is preliminary data.</text>
</comment>
<evidence type="ECO:0000313" key="4">
    <source>
        <dbReference type="Proteomes" id="UP000265903"/>
    </source>
</evidence>
<dbReference type="EMBL" id="QMDL01000002">
    <property type="protein sequence ID" value="RMJ04370.1"/>
    <property type="molecule type" value="Genomic_DNA"/>
</dbReference>
<dbReference type="Pfam" id="PF02169">
    <property type="entry name" value="LPP20"/>
    <property type="match status" value="1"/>
</dbReference>
<dbReference type="RefSeq" id="WP_114334457.1">
    <property type="nucleotide sequence ID" value="NZ_QMDL01000002.1"/>
</dbReference>
<name>A0A3M2RGC9_9GAMM</name>
<keyword evidence="1" id="KW-0732">Signal</keyword>
<accession>A0A3M2RGC9</accession>
<feature type="domain" description="Lipoprotein LPP20-like" evidence="2">
    <location>
        <begin position="56"/>
        <end position="127"/>
    </location>
</feature>
<protein>
    <recommendedName>
        <fullName evidence="2">Lipoprotein LPP20-like domain-containing protein</fullName>
    </recommendedName>
</protein>
<dbReference type="AlphaFoldDB" id="A0A3M2RGC9"/>
<proteinExistence type="predicted"/>
<dbReference type="PROSITE" id="PS51257">
    <property type="entry name" value="PROKAR_LIPOPROTEIN"/>
    <property type="match status" value="1"/>
</dbReference>
<dbReference type="Proteomes" id="UP000265903">
    <property type="component" value="Unassembled WGS sequence"/>
</dbReference>
<evidence type="ECO:0000313" key="3">
    <source>
        <dbReference type="EMBL" id="RMJ04370.1"/>
    </source>
</evidence>
<organism evidence="3 4">
    <name type="scientific">Marinobacter litoralis</name>
    <dbReference type="NCBI Taxonomy" id="187981"/>
    <lineage>
        <taxon>Bacteria</taxon>
        <taxon>Pseudomonadati</taxon>
        <taxon>Pseudomonadota</taxon>
        <taxon>Gammaproteobacteria</taxon>
        <taxon>Pseudomonadales</taxon>
        <taxon>Marinobacteraceae</taxon>
        <taxon>Marinobacter</taxon>
    </lineage>
</organism>
<keyword evidence="4" id="KW-1185">Reference proteome</keyword>
<evidence type="ECO:0000259" key="2">
    <source>
        <dbReference type="Pfam" id="PF02169"/>
    </source>
</evidence>